<dbReference type="InterPro" id="IPR000305">
    <property type="entry name" value="GIY-YIG_endonuc"/>
</dbReference>
<dbReference type="PROSITE" id="PS50164">
    <property type="entry name" value="GIY_YIG"/>
    <property type="match status" value="1"/>
</dbReference>
<dbReference type="RefSeq" id="WP_243902123.1">
    <property type="nucleotide sequence ID" value="NZ_CAWQFN010000488.1"/>
</dbReference>
<protein>
    <submittedName>
        <fullName evidence="2">GIY-YIG nuclease family protein</fullName>
    </submittedName>
</protein>
<proteinExistence type="predicted"/>
<evidence type="ECO:0000259" key="1">
    <source>
        <dbReference type="PROSITE" id="PS50164"/>
    </source>
</evidence>
<dbReference type="Pfam" id="PF01541">
    <property type="entry name" value="GIY-YIG"/>
    <property type="match status" value="1"/>
</dbReference>
<feature type="domain" description="GIY-YIG" evidence="1">
    <location>
        <begin position="14"/>
        <end position="97"/>
    </location>
</feature>
<accession>A0AAP5IDR5</accession>
<dbReference type="EMBL" id="JAALHA020000014">
    <property type="protein sequence ID" value="MDR9897838.1"/>
    <property type="molecule type" value="Genomic_DNA"/>
</dbReference>
<comment type="caution">
    <text evidence="2">The sequence shown here is derived from an EMBL/GenBank/DDBJ whole genome shotgun (WGS) entry which is preliminary data.</text>
</comment>
<evidence type="ECO:0000313" key="2">
    <source>
        <dbReference type="EMBL" id="MDR9897838.1"/>
    </source>
</evidence>
<reference evidence="3" key="1">
    <citation type="journal article" date="2021" name="Science">
        <title>Hunting the eagle killer: A cyanobacterial neurotoxin causes vacuolar myelinopathy.</title>
        <authorList>
            <person name="Breinlinger S."/>
            <person name="Phillips T.J."/>
            <person name="Haram B.N."/>
            <person name="Mares J."/>
            <person name="Martinez Yerena J.A."/>
            <person name="Hrouzek P."/>
            <person name="Sobotka R."/>
            <person name="Henderson W.M."/>
            <person name="Schmieder P."/>
            <person name="Williams S.M."/>
            <person name="Lauderdale J.D."/>
            <person name="Wilde H.D."/>
            <person name="Gerrin W."/>
            <person name="Kust A."/>
            <person name="Washington J.W."/>
            <person name="Wagner C."/>
            <person name="Geier B."/>
            <person name="Liebeke M."/>
            <person name="Enke H."/>
            <person name="Niedermeyer T.H.J."/>
            <person name="Wilde S.B."/>
        </authorList>
    </citation>
    <scope>NUCLEOTIDE SEQUENCE [LARGE SCALE GENOMIC DNA]</scope>
    <source>
        <strain evidence="3">Thurmond2011</strain>
    </source>
</reference>
<organism evidence="2 3">
    <name type="scientific">Aetokthonos hydrillicola Thurmond2011</name>
    <dbReference type="NCBI Taxonomy" id="2712845"/>
    <lineage>
        <taxon>Bacteria</taxon>
        <taxon>Bacillati</taxon>
        <taxon>Cyanobacteriota</taxon>
        <taxon>Cyanophyceae</taxon>
        <taxon>Nostocales</taxon>
        <taxon>Hapalosiphonaceae</taxon>
        <taxon>Aetokthonos</taxon>
    </lineage>
</organism>
<keyword evidence="3" id="KW-1185">Reference proteome</keyword>
<dbReference type="Gene3D" id="3.40.1440.10">
    <property type="entry name" value="GIY-YIG endonuclease"/>
    <property type="match status" value="1"/>
</dbReference>
<dbReference type="Proteomes" id="UP000667802">
    <property type="component" value="Unassembled WGS sequence"/>
</dbReference>
<dbReference type="InterPro" id="IPR035901">
    <property type="entry name" value="GIY-YIG_endonuc_sf"/>
</dbReference>
<name>A0AAP5IDR5_9CYAN</name>
<evidence type="ECO:0000313" key="3">
    <source>
        <dbReference type="Proteomes" id="UP000667802"/>
    </source>
</evidence>
<dbReference type="AlphaFoldDB" id="A0AAP5IDR5"/>
<sequence length="102" mass="12029">MSADADLADDDAWSVMYVYLLHFNEPINSNRPTQHYLGFTKDLDERIREHRKGKGARLTQVALTRKISFKVAEVWRGDRSLEKQLKRQKNHRRFCPICAKLK</sequence>
<gene>
    <name evidence="2" type="ORF">G7B40_025215</name>
</gene>